<comment type="caution">
    <text evidence="2">The sequence shown here is derived from an EMBL/GenBank/DDBJ whole genome shotgun (WGS) entry which is preliminary data.</text>
</comment>
<accession>A0AAN9EJR3</accession>
<evidence type="ECO:0000313" key="2">
    <source>
        <dbReference type="EMBL" id="KAK7258839.1"/>
    </source>
</evidence>
<feature type="region of interest" description="Disordered" evidence="1">
    <location>
        <begin position="1"/>
        <end position="37"/>
    </location>
</feature>
<evidence type="ECO:0000313" key="3">
    <source>
        <dbReference type="Proteomes" id="UP001372338"/>
    </source>
</evidence>
<dbReference type="AlphaFoldDB" id="A0AAN9EJR3"/>
<evidence type="ECO:0000256" key="1">
    <source>
        <dbReference type="SAM" id="MobiDB-lite"/>
    </source>
</evidence>
<organism evidence="2 3">
    <name type="scientific">Crotalaria pallida</name>
    <name type="common">Smooth rattlebox</name>
    <name type="synonym">Crotalaria striata</name>
    <dbReference type="NCBI Taxonomy" id="3830"/>
    <lineage>
        <taxon>Eukaryota</taxon>
        <taxon>Viridiplantae</taxon>
        <taxon>Streptophyta</taxon>
        <taxon>Embryophyta</taxon>
        <taxon>Tracheophyta</taxon>
        <taxon>Spermatophyta</taxon>
        <taxon>Magnoliopsida</taxon>
        <taxon>eudicotyledons</taxon>
        <taxon>Gunneridae</taxon>
        <taxon>Pentapetalae</taxon>
        <taxon>rosids</taxon>
        <taxon>fabids</taxon>
        <taxon>Fabales</taxon>
        <taxon>Fabaceae</taxon>
        <taxon>Papilionoideae</taxon>
        <taxon>50 kb inversion clade</taxon>
        <taxon>genistoids sensu lato</taxon>
        <taxon>core genistoids</taxon>
        <taxon>Crotalarieae</taxon>
        <taxon>Crotalaria</taxon>
    </lineage>
</organism>
<reference evidence="2 3" key="1">
    <citation type="submission" date="2024-01" db="EMBL/GenBank/DDBJ databases">
        <title>The genomes of 5 underutilized Papilionoideae crops provide insights into root nodulation and disease resistanc.</title>
        <authorList>
            <person name="Yuan L."/>
        </authorList>
    </citation>
    <scope>NUCLEOTIDE SEQUENCE [LARGE SCALE GENOMIC DNA]</scope>
    <source>
        <strain evidence="2">ZHUSHIDOU_FW_LH</strain>
        <tissue evidence="2">Leaf</tissue>
    </source>
</reference>
<gene>
    <name evidence="2" type="ORF">RIF29_24427</name>
</gene>
<sequence length="114" mass="12475">MARKKGKPPKTSTSSSSKKPPSAEKRSEGSSLMEFSLSDEEALEDIESLTPKKAAELLQSIDLLRQRVQSKIPVDQDSENAEPWVPVVTRSKAQRRQGENKGVVIKDLASKANG</sequence>
<dbReference type="EMBL" id="JAYWIO010000005">
    <property type="protein sequence ID" value="KAK7258839.1"/>
    <property type="molecule type" value="Genomic_DNA"/>
</dbReference>
<dbReference type="Proteomes" id="UP001372338">
    <property type="component" value="Unassembled WGS sequence"/>
</dbReference>
<feature type="compositionally biased region" description="Low complexity" evidence="1">
    <location>
        <begin position="9"/>
        <end position="20"/>
    </location>
</feature>
<keyword evidence="3" id="KW-1185">Reference proteome</keyword>
<name>A0AAN9EJR3_CROPI</name>
<proteinExistence type="predicted"/>
<protein>
    <submittedName>
        <fullName evidence="2">Uncharacterized protein</fullName>
    </submittedName>
</protein>